<dbReference type="SFLD" id="SFLDF00562">
    <property type="entry name" value="HemN-like__clustered_with_heat"/>
    <property type="match status" value="1"/>
</dbReference>
<organism evidence="12 13">
    <name type="scientific">Reichenbachiella ulvae</name>
    <dbReference type="NCBI Taxonomy" id="2980104"/>
    <lineage>
        <taxon>Bacteria</taxon>
        <taxon>Pseudomonadati</taxon>
        <taxon>Bacteroidota</taxon>
        <taxon>Cytophagia</taxon>
        <taxon>Cytophagales</taxon>
        <taxon>Reichenbachiellaceae</taxon>
        <taxon>Reichenbachiella</taxon>
    </lineage>
</organism>
<dbReference type="SFLD" id="SFLDS00029">
    <property type="entry name" value="Radical_SAM"/>
    <property type="match status" value="1"/>
</dbReference>
<dbReference type="PANTHER" id="PTHR13932:SF5">
    <property type="entry name" value="RADICAL S-ADENOSYL METHIONINE DOMAIN-CONTAINING PROTEIN 1, MITOCHONDRIAL"/>
    <property type="match status" value="1"/>
</dbReference>
<evidence type="ECO:0000313" key="12">
    <source>
        <dbReference type="EMBL" id="MCV9388660.1"/>
    </source>
</evidence>
<evidence type="ECO:0000256" key="7">
    <source>
        <dbReference type="ARBA" id="ARBA00023004"/>
    </source>
</evidence>
<dbReference type="InterPro" id="IPR034505">
    <property type="entry name" value="Coproporphyrinogen-III_oxidase"/>
</dbReference>
<comment type="similarity">
    <text evidence="2">Belongs to the anaerobic coproporphyrinogen-III oxidase family. HemW subfamily.</text>
</comment>
<keyword evidence="10" id="KW-0963">Cytoplasm</keyword>
<evidence type="ECO:0000256" key="1">
    <source>
        <dbReference type="ARBA" id="ARBA00001966"/>
    </source>
</evidence>
<dbReference type="SUPFAM" id="SSF102114">
    <property type="entry name" value="Radical SAM enzymes"/>
    <property type="match status" value="1"/>
</dbReference>
<dbReference type="RefSeq" id="WP_264139545.1">
    <property type="nucleotide sequence ID" value="NZ_JAOYOD010000001.1"/>
</dbReference>
<dbReference type="SFLD" id="SFLDF00288">
    <property type="entry name" value="HemN-like__clustered_with_nucl"/>
    <property type="match status" value="1"/>
</dbReference>
<evidence type="ECO:0000256" key="6">
    <source>
        <dbReference type="ARBA" id="ARBA00022723"/>
    </source>
</evidence>
<protein>
    <recommendedName>
        <fullName evidence="3 10">Heme chaperone HemW</fullName>
    </recommendedName>
</protein>
<keyword evidence="9 10" id="KW-0143">Chaperone</keyword>
<keyword evidence="7 10" id="KW-0408">Iron</keyword>
<evidence type="ECO:0000256" key="3">
    <source>
        <dbReference type="ARBA" id="ARBA00017228"/>
    </source>
</evidence>
<keyword evidence="10" id="KW-0004">4Fe-4S</keyword>
<evidence type="ECO:0000256" key="9">
    <source>
        <dbReference type="ARBA" id="ARBA00023186"/>
    </source>
</evidence>
<evidence type="ECO:0000256" key="10">
    <source>
        <dbReference type="RuleBase" id="RU364116"/>
    </source>
</evidence>
<gene>
    <name evidence="12" type="primary">hemW</name>
    <name evidence="12" type="ORF">N7U62_18380</name>
</gene>
<dbReference type="InterPro" id="IPR006638">
    <property type="entry name" value="Elp3/MiaA/NifB-like_rSAM"/>
</dbReference>
<dbReference type="PANTHER" id="PTHR13932">
    <property type="entry name" value="COPROPORPHYRINIGEN III OXIDASE"/>
    <property type="match status" value="1"/>
</dbReference>
<dbReference type="CDD" id="cd01335">
    <property type="entry name" value="Radical_SAM"/>
    <property type="match status" value="1"/>
</dbReference>
<dbReference type="InterPro" id="IPR007197">
    <property type="entry name" value="rSAM"/>
</dbReference>
<feature type="domain" description="Radical SAM core" evidence="11">
    <location>
        <begin position="1"/>
        <end position="231"/>
    </location>
</feature>
<dbReference type="PROSITE" id="PS51918">
    <property type="entry name" value="RADICAL_SAM"/>
    <property type="match status" value="1"/>
</dbReference>
<dbReference type="Gene3D" id="3.20.20.70">
    <property type="entry name" value="Aldolase class I"/>
    <property type="match status" value="1"/>
</dbReference>
<evidence type="ECO:0000256" key="8">
    <source>
        <dbReference type="ARBA" id="ARBA00023014"/>
    </source>
</evidence>
<dbReference type="SMART" id="SM00729">
    <property type="entry name" value="Elp3"/>
    <property type="match status" value="1"/>
</dbReference>
<name>A0ABT3CY90_9BACT</name>
<accession>A0ABT3CY90</accession>
<comment type="caution">
    <text evidence="12">The sequence shown here is derived from an EMBL/GenBank/DDBJ whole genome shotgun (WGS) entry which is preliminary data.</text>
</comment>
<keyword evidence="6 10" id="KW-0479">Metal-binding</keyword>
<dbReference type="InterPro" id="IPR058240">
    <property type="entry name" value="rSAM_sf"/>
</dbReference>
<evidence type="ECO:0000256" key="4">
    <source>
        <dbReference type="ARBA" id="ARBA00022617"/>
    </source>
</evidence>
<dbReference type="EMBL" id="JAOYOD010000001">
    <property type="protein sequence ID" value="MCV9388660.1"/>
    <property type="molecule type" value="Genomic_DNA"/>
</dbReference>
<evidence type="ECO:0000313" key="13">
    <source>
        <dbReference type="Proteomes" id="UP001300692"/>
    </source>
</evidence>
<dbReference type="InterPro" id="IPR004559">
    <property type="entry name" value="HemW-like"/>
</dbReference>
<evidence type="ECO:0000256" key="2">
    <source>
        <dbReference type="ARBA" id="ARBA00006100"/>
    </source>
</evidence>
<sequence length="374" mass="42683">MSGIYIHIPFCKQACYYCDFHFSTNMQNKQHMVEAMKKELILRKEYLIDDKIETLYFGGGTPSLLDQPALTSLIDTVKTHYQLDPEAEITLEANPDDLSMEKLKELKELGINRLSIGIQSFDDQILSYFNRAHDSQMARQSVADAQEVGIENISIDLIFGVPNQSLVQLKKDLKSALALQTPHISIYGLTIEEDTVFGRWERQNKLTPLDEELASQHLQLIMDRLENAGYEQYEISNFSLPGYRSRHNSSYWAGTHYLGIGPAAHSYDGDSRQFNIAHNAKYLKALAQDTFPAEKEILSREEKITEMILTQLRKKEGLSLKSLKGDLGYDLHKERGAKLKDFQEEGLTLCLDEILTLTQKGKLLCDWITEELIP</sequence>
<dbReference type="SFLD" id="SFLDG01065">
    <property type="entry name" value="anaerobic_coproporphyrinogen-I"/>
    <property type="match status" value="1"/>
</dbReference>
<evidence type="ECO:0000259" key="11">
    <source>
        <dbReference type="PROSITE" id="PS51918"/>
    </source>
</evidence>
<dbReference type="NCBIfam" id="TIGR00539">
    <property type="entry name" value="hemN_rel"/>
    <property type="match status" value="1"/>
</dbReference>
<keyword evidence="5 10" id="KW-0949">S-adenosyl-L-methionine</keyword>
<proteinExistence type="inferred from homology"/>
<reference evidence="12 13" key="1">
    <citation type="submission" date="2022-10" db="EMBL/GenBank/DDBJ databases">
        <title>Comparative genomics and taxonomic characterization of three novel marine species of genus Reichenbachiella exhibiting antioxidant and polysaccharide degradation activities.</title>
        <authorList>
            <person name="Muhammad N."/>
            <person name="Lee Y.-J."/>
            <person name="Ko J."/>
            <person name="Kim S.-G."/>
        </authorList>
    </citation>
    <scope>NUCLEOTIDE SEQUENCE [LARGE SCALE GENOMIC DNA]</scope>
    <source>
        <strain evidence="12 13">ABR2-5</strain>
    </source>
</reference>
<comment type="subcellular location">
    <subcellularLocation>
        <location evidence="10">Cytoplasm</location>
    </subcellularLocation>
</comment>
<dbReference type="InterPro" id="IPR010723">
    <property type="entry name" value="HemN_C"/>
</dbReference>
<dbReference type="Pfam" id="PF04055">
    <property type="entry name" value="Radical_SAM"/>
    <property type="match status" value="1"/>
</dbReference>
<comment type="function">
    <text evidence="10">Probably acts as a heme chaperone, transferring heme to an unknown acceptor. Binds one molecule of heme per monomer, possibly covalently. Binds 1 [4Fe-4S] cluster. The cluster is coordinated with 3 cysteines and an exchangeable S-adenosyl-L-methionine.</text>
</comment>
<comment type="cofactor">
    <cofactor evidence="1">
        <name>[4Fe-4S] cluster</name>
        <dbReference type="ChEBI" id="CHEBI:49883"/>
    </cofactor>
</comment>
<keyword evidence="4 10" id="KW-0349">Heme</keyword>
<dbReference type="Proteomes" id="UP001300692">
    <property type="component" value="Unassembled WGS sequence"/>
</dbReference>
<dbReference type="InterPro" id="IPR013785">
    <property type="entry name" value="Aldolase_TIM"/>
</dbReference>
<evidence type="ECO:0000256" key="5">
    <source>
        <dbReference type="ARBA" id="ARBA00022691"/>
    </source>
</evidence>
<keyword evidence="8 10" id="KW-0411">Iron-sulfur</keyword>
<dbReference type="Pfam" id="PF06969">
    <property type="entry name" value="HemN_C"/>
    <property type="match status" value="1"/>
</dbReference>
<keyword evidence="13" id="KW-1185">Reference proteome</keyword>